<proteinExistence type="predicted"/>
<dbReference type="Gene3D" id="2.180.10.10">
    <property type="entry name" value="RHS repeat-associated core"/>
    <property type="match status" value="1"/>
</dbReference>
<reference evidence="1 2" key="1">
    <citation type="submission" date="2018-04" db="EMBL/GenBank/DDBJ databases">
        <title>Whole genome sequencing of Morganella morganii AR_0133.</title>
        <authorList>
            <person name="Conlan S."/>
            <person name="Thomas P.J."/>
            <person name="Mullikin J."/>
            <person name="Frank K.M."/>
            <person name="Segre J.A."/>
        </authorList>
    </citation>
    <scope>NUCLEOTIDE SEQUENCE [LARGE SCALE GENOMIC DNA]</scope>
    <source>
        <strain evidence="1 2">AR_0133</strain>
    </source>
</reference>
<evidence type="ECO:0008006" key="3">
    <source>
        <dbReference type="Google" id="ProtNLM"/>
    </source>
</evidence>
<sequence>MIYPDPGFLFTMTDGMVRDMNKLTGMLLLTFALPLTAVAAIPGRCDDAAQDINRQNTFIITGAKYYGPVKSITITSYRSMGLILWVKEKLHFGPCSNLTQYDYEYREMAIEEGQVPITQTTRVVPEKPDQASVTVSNVLPGDTVLSTQIDQQYTRNAENRIVSLTESYKTIPDNQSWQSETRYRYQNNRLVSEKETENGETRVTVYHYAADGLLTDIEQPNVMTQEYTYNEQKQVVSVTQKLPTFWGKSAYAYTCYKWDPYGNCELQTMIKAIQLEGSAAIQSSGITLESRYEYY</sequence>
<organism evidence="1 2">
    <name type="scientific">Morganella morganii</name>
    <name type="common">Proteus morganii</name>
    <dbReference type="NCBI Taxonomy" id="582"/>
    <lineage>
        <taxon>Bacteria</taxon>
        <taxon>Pseudomonadati</taxon>
        <taxon>Pseudomonadota</taxon>
        <taxon>Gammaproteobacteria</taxon>
        <taxon>Enterobacterales</taxon>
        <taxon>Morganellaceae</taxon>
        <taxon>Morganella</taxon>
    </lineage>
</organism>
<dbReference type="EMBL" id="CP028956">
    <property type="protein sequence ID" value="AWC93917.1"/>
    <property type="molecule type" value="Genomic_DNA"/>
</dbReference>
<gene>
    <name evidence="1" type="ORF">AM380_09865</name>
</gene>
<protein>
    <recommendedName>
        <fullName evidence="3">YD repeat-containing protein</fullName>
    </recommendedName>
</protein>
<evidence type="ECO:0000313" key="1">
    <source>
        <dbReference type="EMBL" id="AWC93917.1"/>
    </source>
</evidence>
<dbReference type="Proteomes" id="UP000244682">
    <property type="component" value="Chromosome"/>
</dbReference>
<dbReference type="AlphaFoldDB" id="A0AAU8ZL50"/>
<accession>A0AAU8ZL50</accession>
<name>A0AAU8ZL50_MORMO</name>
<evidence type="ECO:0000313" key="2">
    <source>
        <dbReference type="Proteomes" id="UP000244682"/>
    </source>
</evidence>